<keyword evidence="6 10" id="KW-1133">Transmembrane helix</keyword>
<keyword evidence="4 10" id="KW-0812">Transmembrane</keyword>
<name>A0AAF5DGX0_STRER</name>
<dbReference type="InterPro" id="IPR004240">
    <property type="entry name" value="EMP70"/>
</dbReference>
<keyword evidence="12" id="KW-1185">Reference proteome</keyword>
<dbReference type="PANTHER" id="PTHR10766:SF55">
    <property type="entry name" value="TRANSMEMBRANE 9 SUPERFAMILY MEMBER 4"/>
    <property type="match status" value="1"/>
</dbReference>
<dbReference type="PANTHER" id="PTHR10766">
    <property type="entry name" value="TRANSMEMBRANE 9 SUPERFAMILY PROTEIN"/>
    <property type="match status" value="1"/>
</dbReference>
<comment type="subcellular location">
    <subcellularLocation>
        <location evidence="2">Golgi apparatus</location>
    </subcellularLocation>
    <subcellularLocation>
        <location evidence="1">Membrane</location>
        <topology evidence="1">Multi-pass membrane protein</topology>
    </subcellularLocation>
</comment>
<feature type="transmembrane region" description="Helical" evidence="10">
    <location>
        <begin position="278"/>
        <end position="302"/>
    </location>
</feature>
<feature type="transmembrane region" description="Helical" evidence="10">
    <location>
        <begin position="343"/>
        <end position="370"/>
    </location>
</feature>
<feature type="transmembrane region" description="Helical" evidence="10">
    <location>
        <begin position="745"/>
        <end position="764"/>
    </location>
</feature>
<evidence type="ECO:0000256" key="2">
    <source>
        <dbReference type="ARBA" id="ARBA00004555"/>
    </source>
</evidence>
<evidence type="ECO:0000256" key="6">
    <source>
        <dbReference type="ARBA" id="ARBA00022989"/>
    </source>
</evidence>
<feature type="transmembrane region" description="Helical" evidence="10">
    <location>
        <begin position="687"/>
        <end position="708"/>
    </location>
</feature>
<dbReference type="Pfam" id="PF02990">
    <property type="entry name" value="EMP70"/>
    <property type="match status" value="1"/>
</dbReference>
<evidence type="ECO:0000259" key="11">
    <source>
        <dbReference type="Pfam" id="PF05154"/>
    </source>
</evidence>
<feature type="domain" description="TM2" evidence="11">
    <location>
        <begin position="662"/>
        <end position="705"/>
    </location>
</feature>
<comment type="similarity">
    <text evidence="3">Belongs to the nonaspanin (TM9SF) (TC 9.A.2) family.</text>
</comment>
<evidence type="ECO:0000256" key="10">
    <source>
        <dbReference type="SAM" id="Phobius"/>
    </source>
</evidence>
<feature type="transmembrane region" description="Helical" evidence="10">
    <location>
        <begin position="776"/>
        <end position="794"/>
    </location>
</feature>
<dbReference type="Pfam" id="PF05154">
    <property type="entry name" value="TM2"/>
    <property type="match status" value="1"/>
</dbReference>
<dbReference type="GO" id="GO:0005794">
    <property type="term" value="C:Golgi apparatus"/>
    <property type="evidence" value="ECO:0007669"/>
    <property type="project" value="UniProtKB-SubCell"/>
</dbReference>
<feature type="transmembrane region" description="Helical" evidence="10">
    <location>
        <begin position="572"/>
        <end position="591"/>
    </location>
</feature>
<feature type="transmembrane region" description="Helical" evidence="10">
    <location>
        <begin position="661"/>
        <end position="681"/>
    </location>
</feature>
<feature type="transmembrane region" description="Helical" evidence="10">
    <location>
        <begin position="532"/>
        <end position="560"/>
    </location>
</feature>
<feature type="transmembrane region" description="Helical" evidence="10">
    <location>
        <begin position="416"/>
        <end position="437"/>
    </location>
</feature>
<accession>A0AAF5DGX0</accession>
<dbReference type="WBParaSite" id="TCONS_00011332.p1">
    <property type="protein sequence ID" value="TCONS_00011332.p1"/>
    <property type="gene ID" value="XLOC_005638"/>
</dbReference>
<feature type="transmembrane region" description="Helical" evidence="10">
    <location>
        <begin position="449"/>
        <end position="472"/>
    </location>
</feature>
<feature type="transmembrane region" description="Helical" evidence="10">
    <location>
        <begin position="869"/>
        <end position="887"/>
    </location>
</feature>
<keyword evidence="7" id="KW-0333">Golgi apparatus</keyword>
<keyword evidence="5" id="KW-0732">Signal</keyword>
<protein>
    <recommendedName>
        <fullName evidence="9">Transmembrane 9 superfamily member 4</fullName>
    </recommendedName>
</protein>
<evidence type="ECO:0000256" key="5">
    <source>
        <dbReference type="ARBA" id="ARBA00022729"/>
    </source>
</evidence>
<evidence type="ECO:0000256" key="1">
    <source>
        <dbReference type="ARBA" id="ARBA00004141"/>
    </source>
</evidence>
<organism evidence="12 13">
    <name type="scientific">Strongyloides stercoralis</name>
    <name type="common">Threadworm</name>
    <dbReference type="NCBI Taxonomy" id="6248"/>
    <lineage>
        <taxon>Eukaryota</taxon>
        <taxon>Metazoa</taxon>
        <taxon>Ecdysozoa</taxon>
        <taxon>Nematoda</taxon>
        <taxon>Chromadorea</taxon>
        <taxon>Rhabditida</taxon>
        <taxon>Tylenchina</taxon>
        <taxon>Panagrolaimomorpha</taxon>
        <taxon>Strongyloidoidea</taxon>
        <taxon>Strongyloididae</taxon>
        <taxon>Strongyloides</taxon>
    </lineage>
</organism>
<feature type="transmembrane region" description="Helical" evidence="10">
    <location>
        <begin position="504"/>
        <end position="526"/>
    </location>
</feature>
<proteinExistence type="inferred from homology"/>
<evidence type="ECO:0000256" key="9">
    <source>
        <dbReference type="ARBA" id="ARBA00039534"/>
    </source>
</evidence>
<dbReference type="GO" id="GO:0072657">
    <property type="term" value="P:protein localization to membrane"/>
    <property type="evidence" value="ECO:0007669"/>
    <property type="project" value="TreeGrafter"/>
</dbReference>
<evidence type="ECO:0000313" key="13">
    <source>
        <dbReference type="WBParaSite" id="TCONS_00011332.p1"/>
    </source>
</evidence>
<feature type="transmembrane region" description="Helical" evidence="10">
    <location>
        <begin position="603"/>
        <end position="632"/>
    </location>
</feature>
<dbReference type="InterPro" id="IPR007829">
    <property type="entry name" value="TM2"/>
</dbReference>
<dbReference type="AlphaFoldDB" id="A0AAF5DGX0"/>
<dbReference type="Proteomes" id="UP000035681">
    <property type="component" value="Unplaced"/>
</dbReference>
<keyword evidence="8 10" id="KW-0472">Membrane</keyword>
<feature type="transmembrane region" description="Helical" evidence="10">
    <location>
        <begin position="806"/>
        <end position="828"/>
    </location>
</feature>
<evidence type="ECO:0000313" key="12">
    <source>
        <dbReference type="Proteomes" id="UP000035681"/>
    </source>
</evidence>
<evidence type="ECO:0000256" key="8">
    <source>
        <dbReference type="ARBA" id="ARBA00023136"/>
    </source>
</evidence>
<dbReference type="GO" id="GO:0016020">
    <property type="term" value="C:membrane"/>
    <property type="evidence" value="ECO:0007669"/>
    <property type="project" value="UniProtKB-SubCell"/>
</dbReference>
<feature type="transmembrane region" description="Helical" evidence="10">
    <location>
        <begin position="376"/>
        <end position="395"/>
    </location>
</feature>
<sequence>FFLLIFIKLIFYLCNQIKYKMFLHFFLGLSFILTSHGFYVPGVAPVQFKIGDPIEIKGIKLESTKTGVPYEYYSVPFCKPPKDKLHYKSENIGELMRGDRIVNTLYNVKMKRDIDCASVCQTTNVFSIFKEDSYVLKKRIEEDYHVQLLVDNLPCATKFKDPETGEVFYDHGYRLGYMSEDNDKYYVNNHLDIILKYHEPEPDVYRVVGFEVQPRSINYESYSFSSPQQCSIDQSKGPQEISDNQNSIHWTYSIKWEESDIPWASRWDSYLNMKDHNIHYFSILNSIIIVGCLAGFLSAIIVKTVRRDIATYNKNEEMEDTLEESGWKLVHGDVFRSPRHKMILVNFVGSGIQLIGMIGITVTFAMLGMLSPSSRGSLATAAISLFCLMGLIAGYHSGRLYKTLKGRNPKRCAFQTATLFPGVILFSGFVLNFFLISKNSSGAIPFTTMLTLIFLWFGVDLPLVFLGFHFGYRKHPYHHPVRTNQIPRQVPDQPWYLKTIPSSLLAGILPFGAIFIELYFIFSAIWENQFYYLFGFLFIVCIIVFVVCCQIAVLVTYFLLCAENYHWWWKSFVISGGSAIYVMAYSVFYYYTKLNLIGFVPMVLYFSYSALIAFAVWIMTGSIGFYAAYYFLLKIYSANIFNCENNMIDYKKKDIESYSNLSTARILLSLGGIFGAHRIYLKQYPEAFIYMSTFGGFLIAIFYDTLYLHQIVEEYNNKLLNKQINENERYYNAPRRLFNIIPWNSILFLLAQVSYGMWIGTLFLGLKTMLKFDDDIFLSTALSISIGVSFGVYIMGNTGSERRDLLSIWCASFALSFLCICILDLSYFNTLVFTSIAGTAMGNKVKLRNDLNNKDKNSNNLKEFTFKHFLIWSFLFSFLLFSLYLGVSETILNRRIRVGKSFDSTTIRNIAYNFLTSNHAHNNRLFLSSIEIFYLPSIQKKSNLNEIFRMDDDDWTSSLTVFIVDVIRAISYKEFLVKGKNYKEDLIMHPMYWAFNRMFVLKSLEQKIFENDNVLMKVCQRTIKEYEKTTKYTYSMNDSSMKRNYKNLNTKKCCDNYSSLLKIMNAI</sequence>
<evidence type="ECO:0000256" key="3">
    <source>
        <dbReference type="ARBA" id="ARBA00005227"/>
    </source>
</evidence>
<evidence type="ECO:0000256" key="7">
    <source>
        <dbReference type="ARBA" id="ARBA00023034"/>
    </source>
</evidence>
<feature type="transmembrane region" description="Helical" evidence="10">
    <location>
        <begin position="21"/>
        <end position="39"/>
    </location>
</feature>
<reference evidence="13" key="1">
    <citation type="submission" date="2024-02" db="UniProtKB">
        <authorList>
            <consortium name="WormBaseParasite"/>
        </authorList>
    </citation>
    <scope>IDENTIFICATION</scope>
</reference>
<evidence type="ECO:0000256" key="4">
    <source>
        <dbReference type="ARBA" id="ARBA00022692"/>
    </source>
</evidence>